<evidence type="ECO:0000313" key="2">
    <source>
        <dbReference type="Proteomes" id="UP000234190"/>
    </source>
</evidence>
<reference evidence="1 2" key="1">
    <citation type="submission" date="2017-10" db="EMBL/GenBank/DDBJ databases">
        <title>Two draft genome sequences of Pusillimonas sp. strains isolated from a nitrate- and radionuclide-contaminated groundwater in Russia.</title>
        <authorList>
            <person name="Grouzdev D.S."/>
            <person name="Tourova T.P."/>
            <person name="Goeva M.A."/>
            <person name="Babich T.L."/>
            <person name="Sokolova D.S."/>
            <person name="Abdullin R."/>
            <person name="Poltaraus A.B."/>
            <person name="Toshchakov S.V."/>
            <person name="Nazina T.N."/>
        </authorList>
    </citation>
    <scope>NUCLEOTIDE SEQUENCE [LARGE SCALE GENOMIC DNA]</scope>
    <source>
        <strain evidence="1 2">JR1/69-3-13</strain>
    </source>
</reference>
<comment type="caution">
    <text evidence="1">The sequence shown here is derived from an EMBL/GenBank/DDBJ whole genome shotgun (WGS) entry which is preliminary data.</text>
</comment>
<dbReference type="EMBL" id="PDNW01000013">
    <property type="protein sequence ID" value="PLC49059.1"/>
    <property type="molecule type" value="Genomic_DNA"/>
</dbReference>
<dbReference type="InterPro" id="IPR009858">
    <property type="entry name" value="DUF1415"/>
</dbReference>
<proteinExistence type="predicted"/>
<keyword evidence="2" id="KW-1185">Reference proteome</keyword>
<dbReference type="AlphaFoldDB" id="A0A2N4U214"/>
<sequence>MPSSADDKTILDATRHWLLRAVIGLNLCPFAKSVYAKNQIRYVVSRAREDTDILDLLVTELRYLDAADPAQLDTTLLVVPDAFRDFDDYNSFLPRADRALKRTRLTGVLQIASFHPQYCFADSAPDDIENYTNRAPYPILHLLRESSIANGISAFPDAAVIYERNQETLRQLGLNGWETWMSQAVDDQDFRPQAMHKGSTEKPPPG</sequence>
<dbReference type="Pfam" id="PF07209">
    <property type="entry name" value="DUF1415"/>
    <property type="match status" value="1"/>
</dbReference>
<dbReference type="RefSeq" id="WP_102074767.1">
    <property type="nucleotide sequence ID" value="NZ_PDNW01000013.1"/>
</dbReference>
<organism evidence="1 2">
    <name type="scientific">Pollutimonas subterranea</name>
    <dbReference type="NCBI Taxonomy" id="2045210"/>
    <lineage>
        <taxon>Bacteria</taxon>
        <taxon>Pseudomonadati</taxon>
        <taxon>Pseudomonadota</taxon>
        <taxon>Betaproteobacteria</taxon>
        <taxon>Burkholderiales</taxon>
        <taxon>Alcaligenaceae</taxon>
        <taxon>Pollutimonas</taxon>
    </lineage>
</organism>
<accession>A0A2N4U214</accession>
<dbReference type="OrthoDB" id="277390at2"/>
<name>A0A2N4U214_9BURK</name>
<protein>
    <submittedName>
        <fullName evidence="1">Peptidase</fullName>
    </submittedName>
</protein>
<evidence type="ECO:0000313" key="1">
    <source>
        <dbReference type="EMBL" id="PLC49059.1"/>
    </source>
</evidence>
<gene>
    <name evidence="1" type="ORF">CR159_14960</name>
</gene>
<dbReference type="Proteomes" id="UP000234190">
    <property type="component" value="Unassembled WGS sequence"/>
</dbReference>